<sequence length="55" mass="6021">SGQISKTCLSHTCVLSFNECLVSLMTSKCDSLVLGLKRKVLCLRLPESHCEQSGH</sequence>
<dbReference type="Ensembl" id="ENSLCAT00010032711.1">
    <property type="protein sequence ID" value="ENSLCAP00010031985.1"/>
    <property type="gene ID" value="ENSLCAG00010015027.1"/>
</dbReference>
<keyword evidence="2" id="KW-1185">Reference proteome</keyword>
<accession>A0A4W6E411</accession>
<reference evidence="2" key="1">
    <citation type="submission" date="2015-09" db="EMBL/GenBank/DDBJ databases">
        <authorList>
            <person name="Sai Rama Sridatta P."/>
        </authorList>
    </citation>
    <scope>NUCLEOTIDE SEQUENCE [LARGE SCALE GENOMIC DNA]</scope>
</reference>
<evidence type="ECO:0000313" key="2">
    <source>
        <dbReference type="Proteomes" id="UP000314980"/>
    </source>
</evidence>
<reference evidence="1" key="3">
    <citation type="submission" date="2025-09" db="UniProtKB">
        <authorList>
            <consortium name="Ensembl"/>
        </authorList>
    </citation>
    <scope>IDENTIFICATION</scope>
</reference>
<reference evidence="1" key="2">
    <citation type="submission" date="2025-08" db="UniProtKB">
        <authorList>
            <consortium name="Ensembl"/>
        </authorList>
    </citation>
    <scope>IDENTIFICATION</scope>
</reference>
<evidence type="ECO:0000313" key="1">
    <source>
        <dbReference type="Ensembl" id="ENSLCAP00010031985.1"/>
    </source>
</evidence>
<dbReference type="AlphaFoldDB" id="A0A4W6E411"/>
<name>A0A4W6E411_LATCA</name>
<organism evidence="1 2">
    <name type="scientific">Lates calcarifer</name>
    <name type="common">Barramundi</name>
    <name type="synonym">Holocentrus calcarifer</name>
    <dbReference type="NCBI Taxonomy" id="8187"/>
    <lineage>
        <taxon>Eukaryota</taxon>
        <taxon>Metazoa</taxon>
        <taxon>Chordata</taxon>
        <taxon>Craniata</taxon>
        <taxon>Vertebrata</taxon>
        <taxon>Euteleostomi</taxon>
        <taxon>Actinopterygii</taxon>
        <taxon>Neopterygii</taxon>
        <taxon>Teleostei</taxon>
        <taxon>Neoteleostei</taxon>
        <taxon>Acanthomorphata</taxon>
        <taxon>Carangaria</taxon>
        <taxon>Carangaria incertae sedis</taxon>
        <taxon>Centropomidae</taxon>
        <taxon>Lates</taxon>
    </lineage>
</organism>
<protein>
    <submittedName>
        <fullName evidence="1">Uncharacterized protein</fullName>
    </submittedName>
</protein>
<dbReference type="Proteomes" id="UP000314980">
    <property type="component" value="Unassembled WGS sequence"/>
</dbReference>
<dbReference type="InParanoid" id="A0A4W6E411"/>
<proteinExistence type="predicted"/>